<comment type="caution">
    <text evidence="1">The sequence shown here is derived from an EMBL/GenBank/DDBJ whole genome shotgun (WGS) entry which is preliminary data.</text>
</comment>
<evidence type="ECO:0000313" key="1">
    <source>
        <dbReference type="EMBL" id="TDQ46776.1"/>
    </source>
</evidence>
<dbReference type="Proteomes" id="UP000295375">
    <property type="component" value="Unassembled WGS sequence"/>
</dbReference>
<gene>
    <name evidence="1" type="ORF">EV696_11231</name>
</gene>
<dbReference type="InterPro" id="IPR011978">
    <property type="entry name" value="YgfB-like"/>
</dbReference>
<dbReference type="EMBL" id="SNYM01000012">
    <property type="protein sequence ID" value="TDQ46776.1"/>
    <property type="molecule type" value="Genomic_DNA"/>
</dbReference>
<organism evidence="1 2">
    <name type="scientific">Permianibacter aggregans</name>
    <dbReference type="NCBI Taxonomy" id="1510150"/>
    <lineage>
        <taxon>Bacteria</taxon>
        <taxon>Pseudomonadati</taxon>
        <taxon>Pseudomonadota</taxon>
        <taxon>Gammaproteobacteria</taxon>
        <taxon>Pseudomonadales</taxon>
        <taxon>Pseudomonadaceae</taxon>
        <taxon>Permianibacter</taxon>
    </lineage>
</organism>
<dbReference type="AlphaFoldDB" id="A0A4R6UKU8"/>
<evidence type="ECO:0000313" key="2">
    <source>
        <dbReference type="Proteomes" id="UP000295375"/>
    </source>
</evidence>
<evidence type="ECO:0008006" key="3">
    <source>
        <dbReference type="Google" id="ProtNLM"/>
    </source>
</evidence>
<dbReference type="NCBIfam" id="TIGR02292">
    <property type="entry name" value="ygfB_yecA"/>
    <property type="match status" value="1"/>
</dbReference>
<accession>A0A4R6UKU8</accession>
<dbReference type="InterPro" id="IPR036255">
    <property type="entry name" value="YgfB-like_sf"/>
</dbReference>
<dbReference type="OrthoDB" id="7008537at2"/>
<dbReference type="SUPFAM" id="SSF101327">
    <property type="entry name" value="YgfB-like"/>
    <property type="match status" value="1"/>
</dbReference>
<sequence length="183" mass="20495">MPMPSSQALQQLQMFLVSDAVSEDCFDYVQTHGFLTGLAVGPNLPAEAVWMPEIFAVTPQYDDIEHQKSIESILRALLDGIQRELYAGAPIRLPCPLTLGDDHDAAPLRGWALGFMDAVSIDEENWFAPDEDEVGELILPIAIAAGIFDDDHLNQIYDDPHRLRNVLMQIPDSISELYLLYRE</sequence>
<dbReference type="Gene3D" id="1.20.120.740">
    <property type="entry name" value="YgfB uncharacterised protein family UPF0149, PF03695"/>
    <property type="match status" value="1"/>
</dbReference>
<dbReference type="RefSeq" id="WP_133591501.1">
    <property type="nucleotide sequence ID" value="NZ_CP037953.1"/>
</dbReference>
<dbReference type="Pfam" id="PF03695">
    <property type="entry name" value="UPF0149"/>
    <property type="match status" value="1"/>
</dbReference>
<reference evidence="1 2" key="1">
    <citation type="submission" date="2019-03" db="EMBL/GenBank/DDBJ databases">
        <title>Genomic Encyclopedia of Type Strains, Phase IV (KMG-IV): sequencing the most valuable type-strain genomes for metagenomic binning, comparative biology and taxonomic classification.</title>
        <authorList>
            <person name="Goeker M."/>
        </authorList>
    </citation>
    <scope>NUCLEOTIDE SEQUENCE [LARGE SCALE GENOMIC DNA]</scope>
    <source>
        <strain evidence="1 2">DSM 103792</strain>
    </source>
</reference>
<protein>
    <recommendedName>
        <fullName evidence="3">YecA family protein</fullName>
    </recommendedName>
</protein>
<name>A0A4R6UKU8_9GAMM</name>
<keyword evidence="2" id="KW-1185">Reference proteome</keyword>
<proteinExistence type="predicted"/>